<name>A0ABP6GL91_9ACTN</name>
<evidence type="ECO:0000313" key="2">
    <source>
        <dbReference type="EMBL" id="GAA2723575.1"/>
    </source>
</evidence>
<evidence type="ECO:0000256" key="1">
    <source>
        <dbReference type="SAM" id="SignalP"/>
    </source>
</evidence>
<keyword evidence="3" id="KW-1185">Reference proteome</keyword>
<feature type="chain" id="PRO_5045785802" description="Lytic transglycosylase domain-containing protein" evidence="1">
    <location>
        <begin position="33"/>
        <end position="226"/>
    </location>
</feature>
<dbReference type="SUPFAM" id="SSF53955">
    <property type="entry name" value="Lysozyme-like"/>
    <property type="match status" value="1"/>
</dbReference>
<dbReference type="EMBL" id="BAAATZ010000006">
    <property type="protein sequence ID" value="GAA2723575.1"/>
    <property type="molecule type" value="Genomic_DNA"/>
</dbReference>
<keyword evidence="1" id="KW-0732">Signal</keyword>
<accession>A0ABP6GL91</accession>
<proteinExistence type="predicted"/>
<reference evidence="3" key="1">
    <citation type="journal article" date="2019" name="Int. J. Syst. Evol. Microbiol.">
        <title>The Global Catalogue of Microorganisms (GCM) 10K type strain sequencing project: providing services to taxonomists for standard genome sequencing and annotation.</title>
        <authorList>
            <consortium name="The Broad Institute Genomics Platform"/>
            <consortium name="The Broad Institute Genome Sequencing Center for Infectious Disease"/>
            <person name="Wu L."/>
            <person name="Ma J."/>
        </authorList>
    </citation>
    <scope>NUCLEOTIDE SEQUENCE [LARGE SCALE GENOMIC DNA]</scope>
    <source>
        <strain evidence="3">JCM 8201</strain>
    </source>
</reference>
<feature type="signal peptide" evidence="1">
    <location>
        <begin position="1"/>
        <end position="32"/>
    </location>
</feature>
<gene>
    <name evidence="2" type="ORF">GCM10010439_19210</name>
</gene>
<comment type="caution">
    <text evidence="2">The sequence shown here is derived from an EMBL/GenBank/DDBJ whole genome shotgun (WGS) entry which is preliminary data.</text>
</comment>
<protein>
    <recommendedName>
        <fullName evidence="4">Lytic transglycosylase domain-containing protein</fullName>
    </recommendedName>
</protein>
<sequence length="226" mass="24703">MIGTCPSWISRLPVAAVAALAATGLWSAPAAAESDAVSRPSGLDAAAGTVPQIHRIHRVHRVGRTAEVHRLARPGKAPEAQVIQKVQKLRTLKKAVKTVESVKAVKAVKSVKLSRQSRKLRSASRVERNKQIGLDLAADFGWDGRRQWRCLERLWSRESGWNHLARNPSSGAHGIPQALPGSKMGGISADWRTNPETQIKWGLRYIKGRYGTPCGAWAHFGASGWY</sequence>
<dbReference type="Gene3D" id="1.10.530.10">
    <property type="match status" value="1"/>
</dbReference>
<dbReference type="Proteomes" id="UP001501842">
    <property type="component" value="Unassembled WGS sequence"/>
</dbReference>
<evidence type="ECO:0008006" key="4">
    <source>
        <dbReference type="Google" id="ProtNLM"/>
    </source>
</evidence>
<evidence type="ECO:0000313" key="3">
    <source>
        <dbReference type="Proteomes" id="UP001501842"/>
    </source>
</evidence>
<dbReference type="RefSeq" id="WP_344449908.1">
    <property type="nucleotide sequence ID" value="NZ_BAAATZ010000006.1"/>
</dbReference>
<organism evidence="2 3">
    <name type="scientific">Actinocorallia aurantiaca</name>
    <dbReference type="NCBI Taxonomy" id="46204"/>
    <lineage>
        <taxon>Bacteria</taxon>
        <taxon>Bacillati</taxon>
        <taxon>Actinomycetota</taxon>
        <taxon>Actinomycetes</taxon>
        <taxon>Streptosporangiales</taxon>
        <taxon>Thermomonosporaceae</taxon>
        <taxon>Actinocorallia</taxon>
    </lineage>
</organism>
<dbReference type="InterPro" id="IPR023346">
    <property type="entry name" value="Lysozyme-like_dom_sf"/>
</dbReference>